<accession>A0A5C6GLR6</accession>
<feature type="compositionally biased region" description="Basic and acidic residues" evidence="1">
    <location>
        <begin position="206"/>
        <end position="217"/>
    </location>
</feature>
<reference evidence="3" key="1">
    <citation type="submission" date="2018-12" db="EMBL/GenBank/DDBJ databases">
        <title>The complete genome of Metarhizium rileyi, a key fungal pathogen of Lepidoptera.</title>
        <authorList>
            <person name="Binneck E."/>
            <person name="Lastra C.C.L."/>
            <person name="Sosa-Gomez D.R."/>
        </authorList>
    </citation>
    <scope>NUCLEOTIDE SEQUENCE [LARGE SCALE GENOMIC DNA]</scope>
    <source>
        <strain evidence="3">Cep018-CH2</strain>
    </source>
</reference>
<evidence type="ECO:0000313" key="2">
    <source>
        <dbReference type="EMBL" id="TWU77788.1"/>
    </source>
</evidence>
<sequence length="278" mass="31127">MNEAEAVQVSPYPRYCFHLSPTANTWCLLRASDIHALKRHRGFEGENFFFHKTLPVKWVRIVGPIVAIDDFFGRRVYTIDDSSGRCIEALIDIQPPASASDVLGTLHHQHGTAAGDGAKSSVLQALHFRGPYADIDVGHVVDVKGALSTFRDEKQIKIEKMVVVKSTAQELALWERRARFRRDTLNHAWVLSDRDIRRCRKNAEAAEAGSDEKKSRLETVGAARMRTRQKGVKPLKLSSNEGYVKPKEKEKPKVDIAARVKELIRDGSAKGKYSALGL</sequence>
<dbReference type="SUPFAM" id="SSF50249">
    <property type="entry name" value="Nucleic acid-binding proteins"/>
    <property type="match status" value="1"/>
</dbReference>
<dbReference type="CDD" id="cd03524">
    <property type="entry name" value="RPA2_OBF_family"/>
    <property type="match status" value="1"/>
</dbReference>
<name>A0A5C6GLR6_METRR</name>
<gene>
    <name evidence="2" type="ORF">ED733_008722</name>
</gene>
<dbReference type="Proteomes" id="UP000317257">
    <property type="component" value="Unassembled WGS sequence"/>
</dbReference>
<evidence type="ECO:0000313" key="3">
    <source>
        <dbReference type="Proteomes" id="UP000317257"/>
    </source>
</evidence>
<dbReference type="EMBL" id="SBHS01000003">
    <property type="protein sequence ID" value="TWU77788.1"/>
    <property type="molecule type" value="Genomic_DNA"/>
</dbReference>
<evidence type="ECO:0000256" key="1">
    <source>
        <dbReference type="SAM" id="MobiDB-lite"/>
    </source>
</evidence>
<dbReference type="Gene3D" id="2.40.50.140">
    <property type="entry name" value="Nucleic acid-binding proteins"/>
    <property type="match status" value="1"/>
</dbReference>
<comment type="caution">
    <text evidence="2">The sequence shown here is derived from an EMBL/GenBank/DDBJ whole genome shotgun (WGS) entry which is preliminary data.</text>
</comment>
<evidence type="ECO:0008006" key="4">
    <source>
        <dbReference type="Google" id="ProtNLM"/>
    </source>
</evidence>
<organism evidence="2 3">
    <name type="scientific">Metarhizium rileyi (strain RCEF 4871)</name>
    <name type="common">Nomuraea rileyi</name>
    <dbReference type="NCBI Taxonomy" id="1649241"/>
    <lineage>
        <taxon>Eukaryota</taxon>
        <taxon>Fungi</taxon>
        <taxon>Dikarya</taxon>
        <taxon>Ascomycota</taxon>
        <taxon>Pezizomycotina</taxon>
        <taxon>Sordariomycetes</taxon>
        <taxon>Hypocreomycetidae</taxon>
        <taxon>Hypocreales</taxon>
        <taxon>Clavicipitaceae</taxon>
        <taxon>Metarhizium</taxon>
    </lineage>
</organism>
<dbReference type="InterPro" id="IPR012340">
    <property type="entry name" value="NA-bd_OB-fold"/>
</dbReference>
<feature type="region of interest" description="Disordered" evidence="1">
    <location>
        <begin position="206"/>
        <end position="251"/>
    </location>
</feature>
<dbReference type="AlphaFoldDB" id="A0A5C6GLR6"/>
<protein>
    <recommendedName>
        <fullName evidence="4">OB-fold nucleic acid binding domain protein</fullName>
    </recommendedName>
</protein>
<proteinExistence type="predicted"/>